<proteinExistence type="predicted"/>
<feature type="region of interest" description="Disordered" evidence="1">
    <location>
        <begin position="1"/>
        <end position="70"/>
    </location>
</feature>
<dbReference type="EMBL" id="BRXZ01001629">
    <property type="protein sequence ID" value="GMH75516.1"/>
    <property type="molecule type" value="Genomic_DNA"/>
</dbReference>
<feature type="compositionally biased region" description="Polar residues" evidence="1">
    <location>
        <begin position="42"/>
        <end position="52"/>
    </location>
</feature>
<feature type="region of interest" description="Disordered" evidence="1">
    <location>
        <begin position="116"/>
        <end position="138"/>
    </location>
</feature>
<organism evidence="2 3">
    <name type="scientific">Triparma retinervis</name>
    <dbReference type="NCBI Taxonomy" id="2557542"/>
    <lineage>
        <taxon>Eukaryota</taxon>
        <taxon>Sar</taxon>
        <taxon>Stramenopiles</taxon>
        <taxon>Ochrophyta</taxon>
        <taxon>Bolidophyceae</taxon>
        <taxon>Parmales</taxon>
        <taxon>Triparmaceae</taxon>
        <taxon>Triparma</taxon>
    </lineage>
</organism>
<protein>
    <submittedName>
        <fullName evidence="2">Uncharacterized protein</fullName>
    </submittedName>
</protein>
<keyword evidence="3" id="KW-1185">Reference proteome</keyword>
<evidence type="ECO:0000313" key="2">
    <source>
        <dbReference type="EMBL" id="GMH75516.1"/>
    </source>
</evidence>
<reference evidence="2" key="1">
    <citation type="submission" date="2022-07" db="EMBL/GenBank/DDBJ databases">
        <title>Genome analysis of Parmales, a sister group of diatoms, reveals the evolutionary specialization of diatoms from phago-mixotrophs to photoautotrophs.</title>
        <authorList>
            <person name="Ban H."/>
            <person name="Sato S."/>
            <person name="Yoshikawa S."/>
            <person name="Kazumasa Y."/>
            <person name="Nakamura Y."/>
            <person name="Ichinomiya M."/>
            <person name="Saitoh K."/>
            <person name="Sato N."/>
            <person name="Blanc-Mathieu R."/>
            <person name="Endo H."/>
            <person name="Kuwata A."/>
            <person name="Ogata H."/>
        </authorList>
    </citation>
    <scope>NUCLEOTIDE SEQUENCE</scope>
</reference>
<accession>A0A9W7AM77</accession>
<dbReference type="Proteomes" id="UP001165082">
    <property type="component" value="Unassembled WGS sequence"/>
</dbReference>
<gene>
    <name evidence="2" type="ORF">TrRE_jg7398</name>
</gene>
<feature type="non-terminal residue" evidence="2">
    <location>
        <position position="167"/>
    </location>
</feature>
<evidence type="ECO:0000256" key="1">
    <source>
        <dbReference type="SAM" id="MobiDB-lite"/>
    </source>
</evidence>
<dbReference type="OrthoDB" id="426293at2759"/>
<comment type="caution">
    <text evidence="2">The sequence shown here is derived from an EMBL/GenBank/DDBJ whole genome shotgun (WGS) entry which is preliminary data.</text>
</comment>
<dbReference type="AlphaFoldDB" id="A0A9W7AM77"/>
<sequence length="167" mass="18015">MSSNDSPFPDSGLPSPPKRDLGLKIAIPADGEEEKHVDARRQPNSNGGNSIVCSEEEEMEEGYGVGGGRGVTSTSIDIGRLVAETNNNVMKEIKADGGGNLASLNHIEMQNIGGPWRTSECSSPRHSLPPTPVSKSEKNYIFEENDDEGMSSFQALISASYRFLDSW</sequence>
<evidence type="ECO:0000313" key="3">
    <source>
        <dbReference type="Proteomes" id="UP001165082"/>
    </source>
</evidence>
<name>A0A9W7AM77_9STRA</name>